<comment type="subcellular location">
    <subcellularLocation>
        <location evidence="1">Cell envelope</location>
    </subcellularLocation>
</comment>
<feature type="compositionally biased region" description="Basic and acidic residues" evidence="4">
    <location>
        <begin position="1"/>
        <end position="20"/>
    </location>
</feature>
<proteinExistence type="inferred from homology"/>
<gene>
    <name evidence="9" type="primary">nolF</name>
    <name evidence="9" type="ORF">STA1M1_19290</name>
</gene>
<dbReference type="Gene3D" id="2.40.50.100">
    <property type="match status" value="1"/>
</dbReference>
<keyword evidence="3" id="KW-0813">Transport</keyword>
<evidence type="ECO:0000259" key="6">
    <source>
        <dbReference type="Pfam" id="PF25917"/>
    </source>
</evidence>
<evidence type="ECO:0000313" key="9">
    <source>
        <dbReference type="EMBL" id="GKY88060.1"/>
    </source>
</evidence>
<evidence type="ECO:0000256" key="3">
    <source>
        <dbReference type="ARBA" id="ARBA00022448"/>
    </source>
</evidence>
<protein>
    <submittedName>
        <fullName evidence="9">RND transporter</fullName>
    </submittedName>
</protein>
<name>A0ABQ5LUF7_9RHOB</name>
<dbReference type="InterPro" id="IPR006143">
    <property type="entry name" value="RND_pump_MFP"/>
</dbReference>
<evidence type="ECO:0000313" key="10">
    <source>
        <dbReference type="Proteomes" id="UP001144205"/>
    </source>
</evidence>
<evidence type="ECO:0000256" key="4">
    <source>
        <dbReference type="SAM" id="MobiDB-lite"/>
    </source>
</evidence>
<feature type="domain" description="Multidrug resistance protein MdtA-like C-terminal permuted SH3" evidence="8">
    <location>
        <begin position="344"/>
        <end position="399"/>
    </location>
</feature>
<dbReference type="PANTHER" id="PTHR30469:SF15">
    <property type="entry name" value="HLYD FAMILY OF SECRETION PROTEINS"/>
    <property type="match status" value="1"/>
</dbReference>
<keyword evidence="10" id="KW-1185">Reference proteome</keyword>
<dbReference type="Gene3D" id="2.40.30.170">
    <property type="match status" value="1"/>
</dbReference>
<dbReference type="Proteomes" id="UP001144205">
    <property type="component" value="Unassembled WGS sequence"/>
</dbReference>
<dbReference type="InterPro" id="IPR058627">
    <property type="entry name" value="MdtA-like_C"/>
</dbReference>
<dbReference type="RefSeq" id="WP_281842084.1">
    <property type="nucleotide sequence ID" value="NZ_BROH01000005.1"/>
</dbReference>
<feature type="region of interest" description="Disordered" evidence="4">
    <location>
        <begin position="1"/>
        <end position="25"/>
    </location>
</feature>
<evidence type="ECO:0000259" key="7">
    <source>
        <dbReference type="Pfam" id="PF25954"/>
    </source>
</evidence>
<sequence length="417" mass="44276">MSKDEAKPDWAMSKRERENAARVAAGQPPKKRRRWIFWLIVLVVLVAGAGWFVQSGQFAEMQAQRAAAEAEAQAEADARAARAAIIQLAPFEVTAVAPSTLVETLKITGSLAPARQVHISSEVTARVESVAVREGERVELGDVLVRFDTEALDIALTQARANAEATRVQLEKARTDFERTQDLVERGLSASNTLTAVRSALDQLTATLAAQDTLVASAQRSRDNALVRAPFSGVVSVRAVDPGEFAATGSALVTLVDLTSLEVEANAPVAYAPDLAPGLDVDLTVEGFGDRVFRGKVERVSPVALEGSRMLPVYVALENETGELRGGMFASGRIVLEARADGIGVPAGALRHDAEGAHVIVVAGDKVERRAVEVGRSWDAGAVIEIASGLEPGDMVVTEPLPELQPGDTVELVEIGQ</sequence>
<evidence type="ECO:0000256" key="2">
    <source>
        <dbReference type="ARBA" id="ARBA00009477"/>
    </source>
</evidence>
<evidence type="ECO:0000259" key="8">
    <source>
        <dbReference type="Pfam" id="PF25967"/>
    </source>
</evidence>
<organism evidence="9 10">
    <name type="scientific">Sinisalibacter aestuarii</name>
    <dbReference type="NCBI Taxonomy" id="2949426"/>
    <lineage>
        <taxon>Bacteria</taxon>
        <taxon>Pseudomonadati</taxon>
        <taxon>Pseudomonadota</taxon>
        <taxon>Alphaproteobacteria</taxon>
        <taxon>Rhodobacterales</taxon>
        <taxon>Roseobacteraceae</taxon>
        <taxon>Sinisalibacter</taxon>
    </lineage>
</organism>
<dbReference type="Gene3D" id="1.10.287.470">
    <property type="entry name" value="Helix hairpin bin"/>
    <property type="match status" value="1"/>
</dbReference>
<dbReference type="Pfam" id="PF25917">
    <property type="entry name" value="BSH_RND"/>
    <property type="match status" value="1"/>
</dbReference>
<dbReference type="Pfam" id="PF25954">
    <property type="entry name" value="Beta-barrel_RND_2"/>
    <property type="match status" value="1"/>
</dbReference>
<comment type="similarity">
    <text evidence="2">Belongs to the membrane fusion protein (MFP) (TC 8.A.1) family.</text>
</comment>
<feature type="domain" description="CusB-like beta-barrel" evidence="7">
    <location>
        <begin position="263"/>
        <end position="334"/>
    </location>
</feature>
<keyword evidence="5" id="KW-1133">Transmembrane helix</keyword>
<dbReference type="Gene3D" id="2.40.420.20">
    <property type="match status" value="1"/>
</dbReference>
<dbReference type="Pfam" id="PF25967">
    <property type="entry name" value="RND-MFP_C"/>
    <property type="match status" value="1"/>
</dbReference>
<dbReference type="InterPro" id="IPR058792">
    <property type="entry name" value="Beta-barrel_RND_2"/>
</dbReference>
<feature type="transmembrane region" description="Helical" evidence="5">
    <location>
        <begin position="35"/>
        <end position="53"/>
    </location>
</feature>
<reference evidence="9" key="1">
    <citation type="journal article" date="2023" name="Int. J. Syst. Evol. Microbiol.">
        <title>Sinisalibacter aestuarii sp. nov., isolated from estuarine sediment of the Arakawa River.</title>
        <authorList>
            <person name="Arafat S.T."/>
            <person name="Hirano S."/>
            <person name="Sato A."/>
            <person name="Takeuchi K."/>
            <person name="Yasuda T."/>
            <person name="Terahara T."/>
            <person name="Hamada M."/>
            <person name="Kobayashi T."/>
        </authorList>
    </citation>
    <scope>NUCLEOTIDE SEQUENCE</scope>
    <source>
        <strain evidence="9">B-399</strain>
    </source>
</reference>
<feature type="domain" description="Multidrug resistance protein MdtA-like barrel-sandwich hybrid" evidence="6">
    <location>
        <begin position="115"/>
        <end position="256"/>
    </location>
</feature>
<dbReference type="PANTHER" id="PTHR30469">
    <property type="entry name" value="MULTIDRUG RESISTANCE PROTEIN MDTA"/>
    <property type="match status" value="1"/>
</dbReference>
<accession>A0ABQ5LUF7</accession>
<dbReference type="EMBL" id="BROH01000005">
    <property type="protein sequence ID" value="GKY88060.1"/>
    <property type="molecule type" value="Genomic_DNA"/>
</dbReference>
<keyword evidence="5" id="KW-0472">Membrane</keyword>
<comment type="caution">
    <text evidence="9">The sequence shown here is derived from an EMBL/GenBank/DDBJ whole genome shotgun (WGS) entry which is preliminary data.</text>
</comment>
<evidence type="ECO:0000256" key="5">
    <source>
        <dbReference type="SAM" id="Phobius"/>
    </source>
</evidence>
<dbReference type="NCBIfam" id="TIGR01730">
    <property type="entry name" value="RND_mfp"/>
    <property type="match status" value="1"/>
</dbReference>
<dbReference type="InterPro" id="IPR058625">
    <property type="entry name" value="MdtA-like_BSH"/>
</dbReference>
<keyword evidence="5" id="KW-0812">Transmembrane</keyword>
<dbReference type="SUPFAM" id="SSF111369">
    <property type="entry name" value="HlyD-like secretion proteins"/>
    <property type="match status" value="1"/>
</dbReference>
<evidence type="ECO:0000256" key="1">
    <source>
        <dbReference type="ARBA" id="ARBA00004196"/>
    </source>
</evidence>